<accession>U7PTC1</accession>
<dbReference type="OrthoDB" id="3532430at2759"/>
<proteinExistence type="predicted"/>
<feature type="compositionally biased region" description="Basic residues" evidence="2">
    <location>
        <begin position="721"/>
        <end position="733"/>
    </location>
</feature>
<reference evidence="4" key="1">
    <citation type="journal article" date="2014" name="Genome Announc.">
        <title>Genome sequence of the pathogenic fungus Sporothrix schenckii (ATCC 58251).</title>
        <authorList>
            <person name="Cuomo C.A."/>
            <person name="Rodriguez-Del Valle N."/>
            <person name="Perez-Sanchez L."/>
            <person name="Abouelleil A."/>
            <person name="Goldberg J."/>
            <person name="Young S."/>
            <person name="Zeng Q."/>
            <person name="Birren B.W."/>
        </authorList>
    </citation>
    <scope>NUCLEOTIDE SEQUENCE [LARGE SCALE GENOMIC DNA]</scope>
    <source>
        <strain evidence="4">ATCC 58251 / de Perez 2211183</strain>
    </source>
</reference>
<dbReference type="eggNOG" id="ENOG502SS15">
    <property type="taxonomic scope" value="Eukaryota"/>
</dbReference>
<feature type="compositionally biased region" description="Polar residues" evidence="2">
    <location>
        <begin position="735"/>
        <end position="760"/>
    </location>
</feature>
<sequence>MADLPIALRRTRRSTSSLSAAYHGAPADMPTPPLTPSMSTASPSSVDSGPSTPSSRQTKTPSRRRIPQSRKRDGTAKSKRVRFSNPGPRLAASDSPDTPVSSPSGCSCSTGLTPFIRRTSLQTGLPVSGDVTFLPLRQVLDGRVQRRLRRNGLSEEMNKVYAEKAEAKKKRAAEAERELERLRKAVAEKDELIERLEGNAGDDTVFQDNDRVMALQREVSMLRRQLASEQQPQPQAMDSYDRTHNWTMAARDPFASTLSIDYADRNSYVDNGYGFDDDADDDMTEAMADVDHPNTPHIIDVDGADLFGDDTMAELQCSTPSRSRRQQPNTAANKDDSQQAMSFAQSFPTPPATSPIVWADDAEVGMPTAPTTPTTPITPRMHLFSARRILASPVSSPPQPPPASHMVDMDVQAALPDPETQHLRGQVTDLVRALADKTAALEVLSKALEELSPQDEESDSGAARDASDIVARLAAAFRAARLELEYLTPGEIELPLTAPAAAVLDLLLSRLRALAQQVQAADAQIDEYHALEGSLRQQLGARVQAMDGMAADLVAKDATIAAHEATIADLNVAADRFKGAVASYARDVAELEALVGRLEQDVQRATAEAADAKKDIAAAQAHVAKARRAAATHGQALALRDARVHELRGEIGERDAALRAAQQRGHESARQLREKNAALAERLAAETQRAAAAKAAVATLQALLDAPEDPSSSSAANANKKEKRMSLGRRLFGRRSTSGVSTEASTGASESQGTLSTLPSTEAAPRSTKKRRRYDSGLGFLDEEDAGDV</sequence>
<feature type="compositionally biased region" description="Low complexity" evidence="2">
    <location>
        <begin position="706"/>
        <end position="718"/>
    </location>
</feature>
<feature type="coiled-coil region" evidence="1">
    <location>
        <begin position="581"/>
        <end position="629"/>
    </location>
</feature>
<feature type="region of interest" description="Disordered" evidence="2">
    <location>
        <begin position="316"/>
        <end position="352"/>
    </location>
</feature>
<feature type="compositionally biased region" description="Polar residues" evidence="2">
    <location>
        <begin position="316"/>
        <end position="347"/>
    </location>
</feature>
<feature type="region of interest" description="Disordered" evidence="2">
    <location>
        <begin position="1"/>
        <end position="107"/>
    </location>
</feature>
<evidence type="ECO:0000256" key="2">
    <source>
        <dbReference type="SAM" id="MobiDB-lite"/>
    </source>
</evidence>
<evidence type="ECO:0000313" key="3">
    <source>
        <dbReference type="EMBL" id="ERS98857.1"/>
    </source>
</evidence>
<dbReference type="EMBL" id="KI440845">
    <property type="protein sequence ID" value="ERS98857.1"/>
    <property type="molecule type" value="Genomic_DNA"/>
</dbReference>
<feature type="coiled-coil region" evidence="1">
    <location>
        <begin position="504"/>
        <end position="531"/>
    </location>
</feature>
<evidence type="ECO:0000256" key="1">
    <source>
        <dbReference type="SAM" id="Coils"/>
    </source>
</evidence>
<feature type="compositionally biased region" description="Low complexity" evidence="2">
    <location>
        <begin position="36"/>
        <end position="55"/>
    </location>
</feature>
<dbReference type="STRING" id="1391915.U7PTC1"/>
<keyword evidence="1" id="KW-0175">Coiled coil</keyword>
<keyword evidence="4" id="KW-1185">Reference proteome</keyword>
<feature type="compositionally biased region" description="Low complexity" evidence="2">
    <location>
        <begin position="93"/>
        <end position="104"/>
    </location>
</feature>
<evidence type="ECO:0000313" key="4">
    <source>
        <dbReference type="Proteomes" id="UP000018087"/>
    </source>
</evidence>
<dbReference type="HOGENOM" id="CLU_024110_0_0_1"/>
<gene>
    <name evidence="3" type="ORF">HMPREF1624_04047</name>
</gene>
<dbReference type="AlphaFoldDB" id="U7PTC1"/>
<feature type="region of interest" description="Disordered" evidence="2">
    <location>
        <begin position="706"/>
        <end position="789"/>
    </location>
</feature>
<organism evidence="3 4">
    <name type="scientific">Sporothrix schenckii (strain ATCC 58251 / de Perez 2211183)</name>
    <name type="common">Rose-picker's disease fungus</name>
    <dbReference type="NCBI Taxonomy" id="1391915"/>
    <lineage>
        <taxon>Eukaryota</taxon>
        <taxon>Fungi</taxon>
        <taxon>Dikarya</taxon>
        <taxon>Ascomycota</taxon>
        <taxon>Pezizomycotina</taxon>
        <taxon>Sordariomycetes</taxon>
        <taxon>Sordariomycetidae</taxon>
        <taxon>Ophiostomatales</taxon>
        <taxon>Ophiostomataceae</taxon>
        <taxon>Sporothrix</taxon>
    </lineage>
</organism>
<dbReference type="Proteomes" id="UP000018087">
    <property type="component" value="Unassembled WGS sequence"/>
</dbReference>
<name>U7PTC1_SPOS1</name>
<feature type="coiled-coil region" evidence="1">
    <location>
        <begin position="150"/>
        <end position="199"/>
    </location>
</feature>
<protein>
    <submittedName>
        <fullName evidence="3">Uncharacterized protein</fullName>
    </submittedName>
</protein>
<dbReference type="Gene3D" id="1.20.5.340">
    <property type="match status" value="1"/>
</dbReference>